<feature type="transmembrane region" description="Helical" evidence="7">
    <location>
        <begin position="21"/>
        <end position="41"/>
    </location>
</feature>
<dbReference type="InterPro" id="IPR051907">
    <property type="entry name" value="DoxX-like_oxidoreductase"/>
</dbReference>
<organism evidence="8 9">
    <name type="scientific">Salipiger mucosus DSM 16094</name>
    <dbReference type="NCBI Taxonomy" id="1123237"/>
    <lineage>
        <taxon>Bacteria</taxon>
        <taxon>Pseudomonadati</taxon>
        <taxon>Pseudomonadota</taxon>
        <taxon>Alphaproteobacteria</taxon>
        <taxon>Rhodobacterales</taxon>
        <taxon>Roseobacteraceae</taxon>
        <taxon>Salipiger</taxon>
    </lineage>
</organism>
<accession>S9RDU0</accession>
<comment type="caution">
    <text evidence="8">The sequence shown here is derived from an EMBL/GenBank/DDBJ whole genome shotgun (WGS) entry which is preliminary data.</text>
</comment>
<dbReference type="AlphaFoldDB" id="S9RDU0"/>
<keyword evidence="6 7" id="KW-0472">Membrane</keyword>
<comment type="subcellular location">
    <subcellularLocation>
        <location evidence="1">Cell membrane</location>
        <topology evidence="1">Multi-pass membrane protein</topology>
    </subcellularLocation>
</comment>
<evidence type="ECO:0000256" key="7">
    <source>
        <dbReference type="SAM" id="Phobius"/>
    </source>
</evidence>
<dbReference type="eggNOG" id="COG2259">
    <property type="taxonomic scope" value="Bacteria"/>
</dbReference>
<dbReference type="PANTHER" id="PTHR33452">
    <property type="entry name" value="OXIDOREDUCTASE CATD-RELATED"/>
    <property type="match status" value="1"/>
</dbReference>
<keyword evidence="9" id="KW-1185">Reference proteome</keyword>
<evidence type="ECO:0000256" key="6">
    <source>
        <dbReference type="ARBA" id="ARBA00023136"/>
    </source>
</evidence>
<dbReference type="InterPro" id="IPR032808">
    <property type="entry name" value="DoxX"/>
</dbReference>
<evidence type="ECO:0000256" key="2">
    <source>
        <dbReference type="ARBA" id="ARBA00006679"/>
    </source>
</evidence>
<comment type="similarity">
    <text evidence="2">Belongs to the DoxX family.</text>
</comment>
<name>S9RDU0_9RHOB</name>
<proteinExistence type="inferred from homology"/>
<dbReference type="Pfam" id="PF07681">
    <property type="entry name" value="DoxX"/>
    <property type="match status" value="1"/>
</dbReference>
<keyword evidence="4 7" id="KW-0812">Transmembrane</keyword>
<evidence type="ECO:0000256" key="3">
    <source>
        <dbReference type="ARBA" id="ARBA00022475"/>
    </source>
</evidence>
<dbReference type="PANTHER" id="PTHR33452:SF1">
    <property type="entry name" value="INNER MEMBRANE PROTEIN YPHA-RELATED"/>
    <property type="match status" value="1"/>
</dbReference>
<protein>
    <recommendedName>
        <fullName evidence="10">DoxX</fullName>
    </recommendedName>
</protein>
<dbReference type="EMBL" id="APVH01000056">
    <property type="protein sequence ID" value="EPX76295.1"/>
    <property type="molecule type" value="Genomic_DNA"/>
</dbReference>
<dbReference type="Proteomes" id="UP000015347">
    <property type="component" value="Unassembled WGS sequence"/>
</dbReference>
<keyword evidence="3" id="KW-1003">Cell membrane</keyword>
<evidence type="ECO:0000256" key="4">
    <source>
        <dbReference type="ARBA" id="ARBA00022692"/>
    </source>
</evidence>
<gene>
    <name evidence="8" type="ORF">Salmuc_01281</name>
</gene>
<evidence type="ECO:0008006" key="10">
    <source>
        <dbReference type="Google" id="ProtNLM"/>
    </source>
</evidence>
<keyword evidence="5 7" id="KW-1133">Transmembrane helix</keyword>
<dbReference type="RefSeq" id="WP_020041952.1">
    <property type="nucleotide sequence ID" value="NZ_KE557284.1"/>
</dbReference>
<evidence type="ECO:0000313" key="9">
    <source>
        <dbReference type="Proteomes" id="UP000015347"/>
    </source>
</evidence>
<evidence type="ECO:0000313" key="8">
    <source>
        <dbReference type="EMBL" id="EPX76295.1"/>
    </source>
</evidence>
<reference evidence="9" key="1">
    <citation type="journal article" date="2014" name="Stand. Genomic Sci.">
        <title>Genome sequence of the exopolysaccharide-producing Salipiger mucosus type strain (DSM 16094(T)), a moderately halophilic member of the Roseobacter clade.</title>
        <authorList>
            <person name="Riedel T."/>
            <person name="Spring S."/>
            <person name="Fiebig A."/>
            <person name="Petersen J."/>
            <person name="Kyrpides N.C."/>
            <person name="Goker M."/>
            <person name="Klenk H.P."/>
        </authorList>
    </citation>
    <scope>NUCLEOTIDE SEQUENCE [LARGE SCALE GENOMIC DNA]</scope>
    <source>
        <strain evidence="9">DSM 16094</strain>
    </source>
</reference>
<dbReference type="STRING" id="1123237.Salmuc_01281"/>
<evidence type="ECO:0000256" key="5">
    <source>
        <dbReference type="ARBA" id="ARBA00022989"/>
    </source>
</evidence>
<dbReference type="GO" id="GO:0005886">
    <property type="term" value="C:plasma membrane"/>
    <property type="evidence" value="ECO:0007669"/>
    <property type="project" value="UniProtKB-SubCell"/>
</dbReference>
<dbReference type="HOGENOM" id="CLU_1577445_0_0_5"/>
<dbReference type="OrthoDB" id="121744at2"/>
<sequence>MNQLISLHNRLFSAVEHHASDLLPLLARLVFAATLLGYFWASARTKLGDGPFGFLSPSSGAYAQIWPRQFEAVSYDVSQLGPLHWAVAVAGTWAEFILPFLIVAGLATRLSALGMLGFIAVQTLTDLYGHGAIGQPETLGAWLDRHPDSPILDQRLFWAFLLVTLTIRGAGALSADRALAAWWPRATPRPA</sequence>
<feature type="transmembrane region" description="Helical" evidence="7">
    <location>
        <begin position="83"/>
        <end position="107"/>
    </location>
</feature>
<evidence type="ECO:0000256" key="1">
    <source>
        <dbReference type="ARBA" id="ARBA00004651"/>
    </source>
</evidence>